<evidence type="ECO:0000259" key="5">
    <source>
        <dbReference type="PROSITE" id="PS50931"/>
    </source>
</evidence>
<keyword evidence="7" id="KW-1185">Reference proteome</keyword>
<gene>
    <name evidence="6" type="ORF">CWE12_07350</name>
</gene>
<comment type="similarity">
    <text evidence="1">Belongs to the LysR transcriptional regulatory family.</text>
</comment>
<evidence type="ECO:0000313" key="6">
    <source>
        <dbReference type="EMBL" id="RUO29780.1"/>
    </source>
</evidence>
<dbReference type="CDD" id="cd05466">
    <property type="entry name" value="PBP2_LTTR_substrate"/>
    <property type="match status" value="1"/>
</dbReference>
<comment type="caution">
    <text evidence="6">The sequence shown here is derived from an EMBL/GenBank/DDBJ whole genome shotgun (WGS) entry which is preliminary data.</text>
</comment>
<dbReference type="PROSITE" id="PS50931">
    <property type="entry name" value="HTH_LYSR"/>
    <property type="match status" value="1"/>
</dbReference>
<feature type="domain" description="HTH lysR-type" evidence="5">
    <location>
        <begin position="1"/>
        <end position="58"/>
    </location>
</feature>
<dbReference type="Proteomes" id="UP000287410">
    <property type="component" value="Unassembled WGS sequence"/>
</dbReference>
<proteinExistence type="inferred from homology"/>
<dbReference type="PANTHER" id="PTHR30126">
    <property type="entry name" value="HTH-TYPE TRANSCRIPTIONAL REGULATOR"/>
    <property type="match status" value="1"/>
</dbReference>
<sequence>MTIWQLQVFKAIVDDGSLQLAAARLHRTPPALSMTLSKLEQELGFSLFTREGYRLRLTPRGKQFTRHSYELLRQYAKLESFSALLASGAEAELELAFDATCNANLLTPALQLVQHQFAGTECIVNGYSQLNALKMVQDNQVALALTPWLPVFQQRADFESLYVCEFELTVVIARDLLPGTERPTRELLNTLPYVLPQKMDMGIDPEQIYRVGGVARLRVNDVSTLLTFIKAGMGWGIVPRQLVADSIAEGELVELNIDGFLDRIRAEVHLVKLASTVLGPAGQVVWDYFRQLERM</sequence>
<evidence type="ECO:0000256" key="2">
    <source>
        <dbReference type="ARBA" id="ARBA00023015"/>
    </source>
</evidence>
<dbReference type="PANTHER" id="PTHR30126:SF91">
    <property type="entry name" value="LYSR FAMILY TRANSCRIPTIONAL REGULATOR"/>
    <property type="match status" value="1"/>
</dbReference>
<dbReference type="Gene3D" id="3.40.190.290">
    <property type="match status" value="1"/>
</dbReference>
<evidence type="ECO:0000256" key="3">
    <source>
        <dbReference type="ARBA" id="ARBA00023125"/>
    </source>
</evidence>
<dbReference type="Pfam" id="PF00126">
    <property type="entry name" value="HTH_1"/>
    <property type="match status" value="1"/>
</dbReference>
<evidence type="ECO:0000256" key="4">
    <source>
        <dbReference type="ARBA" id="ARBA00023163"/>
    </source>
</evidence>
<dbReference type="InterPro" id="IPR036388">
    <property type="entry name" value="WH-like_DNA-bd_sf"/>
</dbReference>
<evidence type="ECO:0000256" key="1">
    <source>
        <dbReference type="ARBA" id="ARBA00009437"/>
    </source>
</evidence>
<dbReference type="InterPro" id="IPR000847">
    <property type="entry name" value="LysR_HTH_N"/>
</dbReference>
<keyword evidence="3" id="KW-0238">DNA-binding</keyword>
<protein>
    <submittedName>
        <fullName evidence="6">LysR family transcriptional regulator</fullName>
    </submittedName>
</protein>
<keyword evidence="4" id="KW-0804">Transcription</keyword>
<dbReference type="InterPro" id="IPR005119">
    <property type="entry name" value="LysR_subst-bd"/>
</dbReference>
<dbReference type="Pfam" id="PF03466">
    <property type="entry name" value="LysR_substrate"/>
    <property type="match status" value="1"/>
</dbReference>
<name>A0ABY0BYM5_9GAMM</name>
<dbReference type="EMBL" id="PIPN01000003">
    <property type="protein sequence ID" value="RUO29780.1"/>
    <property type="molecule type" value="Genomic_DNA"/>
</dbReference>
<evidence type="ECO:0000313" key="7">
    <source>
        <dbReference type="Proteomes" id="UP000287410"/>
    </source>
</evidence>
<dbReference type="InterPro" id="IPR036390">
    <property type="entry name" value="WH_DNA-bd_sf"/>
</dbReference>
<reference evidence="6 7" key="1">
    <citation type="journal article" date="2018" name="Front. Microbiol.">
        <title>Genome-Based Analysis Reveals the Taxonomy and Diversity of the Family Idiomarinaceae.</title>
        <authorList>
            <person name="Liu Y."/>
            <person name="Lai Q."/>
            <person name="Shao Z."/>
        </authorList>
    </citation>
    <scope>NUCLEOTIDE SEQUENCE [LARGE SCALE GENOMIC DNA]</scope>
    <source>
        <strain evidence="6 7">GBSy1</strain>
    </source>
</reference>
<accession>A0ABY0BYM5</accession>
<keyword evidence="2" id="KW-0805">Transcription regulation</keyword>
<dbReference type="RefSeq" id="WP_126789053.1">
    <property type="nucleotide sequence ID" value="NZ_PIPN01000003.1"/>
</dbReference>
<organism evidence="6 7">
    <name type="scientific">Aliidiomarina sedimenti</name>
    <dbReference type="NCBI Taxonomy" id="1933879"/>
    <lineage>
        <taxon>Bacteria</taxon>
        <taxon>Pseudomonadati</taxon>
        <taxon>Pseudomonadota</taxon>
        <taxon>Gammaproteobacteria</taxon>
        <taxon>Alteromonadales</taxon>
        <taxon>Idiomarinaceae</taxon>
        <taxon>Aliidiomarina</taxon>
    </lineage>
</organism>
<dbReference type="SUPFAM" id="SSF46785">
    <property type="entry name" value="Winged helix' DNA-binding domain"/>
    <property type="match status" value="1"/>
</dbReference>
<dbReference type="SUPFAM" id="SSF53850">
    <property type="entry name" value="Periplasmic binding protein-like II"/>
    <property type="match status" value="1"/>
</dbReference>
<dbReference type="Gene3D" id="1.10.10.10">
    <property type="entry name" value="Winged helix-like DNA-binding domain superfamily/Winged helix DNA-binding domain"/>
    <property type="match status" value="1"/>
</dbReference>